<accession>A0A2C6M9X9</accession>
<protein>
    <submittedName>
        <fullName evidence="1">Uncharacterized protein</fullName>
    </submittedName>
</protein>
<evidence type="ECO:0000313" key="2">
    <source>
        <dbReference type="Proteomes" id="UP000222564"/>
    </source>
</evidence>
<evidence type="ECO:0000313" key="1">
    <source>
        <dbReference type="EMBL" id="PHJ39147.1"/>
    </source>
</evidence>
<gene>
    <name evidence="1" type="ORF">P378_05215</name>
</gene>
<name>A0A2C6M9X9_9FIRM</name>
<organism evidence="1 2">
    <name type="scientific">Desulforamulus profundi</name>
    <dbReference type="NCBI Taxonomy" id="1383067"/>
    <lineage>
        <taxon>Bacteria</taxon>
        <taxon>Bacillati</taxon>
        <taxon>Bacillota</taxon>
        <taxon>Clostridia</taxon>
        <taxon>Eubacteriales</taxon>
        <taxon>Peptococcaceae</taxon>
        <taxon>Desulforamulus</taxon>
    </lineage>
</organism>
<dbReference type="OrthoDB" id="1753657at2"/>
<keyword evidence="2" id="KW-1185">Reference proteome</keyword>
<dbReference type="Proteomes" id="UP000222564">
    <property type="component" value="Unassembled WGS sequence"/>
</dbReference>
<dbReference type="RefSeq" id="WP_099082428.1">
    <property type="nucleotide sequence ID" value="NZ_AWQQ01000033.1"/>
</dbReference>
<dbReference type="AlphaFoldDB" id="A0A2C6M9X9"/>
<dbReference type="EMBL" id="AWQQ01000033">
    <property type="protein sequence ID" value="PHJ39147.1"/>
    <property type="molecule type" value="Genomic_DNA"/>
</dbReference>
<reference evidence="1 2" key="1">
    <citation type="submission" date="2013-09" db="EMBL/GenBank/DDBJ databases">
        <title>Biodegradation of hydrocarbons in the deep terrestrial subsurface : characterization of a microbial consortium composed of two Desulfotomaculum species originating from a deep geological formation.</title>
        <authorList>
            <person name="Aullo T."/>
            <person name="Berlendis S."/>
            <person name="Lascourreges J.-F."/>
            <person name="Dessort D."/>
            <person name="Saint-Laurent S."/>
            <person name="Schraauwers B."/>
            <person name="Mas J."/>
            <person name="Magot M."/>
            <person name="Ranchou-Peyruse A."/>
        </authorList>
    </citation>
    <scope>NUCLEOTIDE SEQUENCE [LARGE SCALE GENOMIC DNA]</scope>
    <source>
        <strain evidence="1 2">Bs107</strain>
    </source>
</reference>
<sequence length="625" mass="70304">MVVKFAYETTPLHGFLVNYFTQLGANVVDLQETYFEVVTKDGAKRRFTYSSAVAAENENIELLAPGSRALKRIFDEAATRGSAAVLLFKQSQDQVEDFVAQKWQNTSRCCDKCPQYGECNYDKCCPICPARHDCHHLIVGSRLHKVLINDQKLKPFFQFTFLVEILNPVRKQDELFHVLVDPEDGKTFEPLIPEIIETNLYHDKGQLPLSLQLYDLALTHAYAWVDSKIQGNLAFLRQQTMRSVSEKAAALQHRLKMESEEGKSPEGAHQRFEQGLKQLQKQYQINVEVTLLSVLVIYIPEYQLEIELENGSIIPVLLNPATNRVAHPICHECGKEVLEGWSCVNGHYVCKECADRCVSCGAIFCVSCSESQARCAICGDLVCADCKTSCSKCGKVVCKDHLYPCHHCGEYLCLSCINICQSCEKDLCVTHTKKCSCCDSLICDDCSIGCNEANCNKILLRDHAKECSYCHQPFCGDHVAKTVNGHLACAEHRATCIKCNKEYRIDELKRCAICGSHMCQNDQETCYKCEKIICPRDVITCTTCQTKGCPDHTKKCVTCDKVFCLSHIIQCSRCSQWVCQDHVIRCSGCGEMFCSCTKTSTCRNCGQQYCHSCLEDGMCRLAGIW</sequence>
<comment type="caution">
    <text evidence="1">The sequence shown here is derived from an EMBL/GenBank/DDBJ whole genome shotgun (WGS) entry which is preliminary data.</text>
</comment>
<proteinExistence type="predicted"/>